<evidence type="ECO:0000313" key="3">
    <source>
        <dbReference type="EMBL" id="QCD95536.1"/>
    </source>
</evidence>
<dbReference type="Proteomes" id="UP000501690">
    <property type="component" value="Linkage Group LG6"/>
</dbReference>
<organism evidence="2 5">
    <name type="scientific">Vigna unguiculata</name>
    <name type="common">Cowpea</name>
    <dbReference type="NCBI Taxonomy" id="3917"/>
    <lineage>
        <taxon>Eukaryota</taxon>
        <taxon>Viridiplantae</taxon>
        <taxon>Streptophyta</taxon>
        <taxon>Embryophyta</taxon>
        <taxon>Tracheophyta</taxon>
        <taxon>Spermatophyta</taxon>
        <taxon>Magnoliopsida</taxon>
        <taxon>eudicotyledons</taxon>
        <taxon>Gunneridae</taxon>
        <taxon>Pentapetalae</taxon>
        <taxon>rosids</taxon>
        <taxon>fabids</taxon>
        <taxon>Fabales</taxon>
        <taxon>Fabaceae</taxon>
        <taxon>Papilionoideae</taxon>
        <taxon>50 kb inversion clade</taxon>
        <taxon>NPAAA clade</taxon>
        <taxon>indigoferoid/millettioid clade</taxon>
        <taxon>Phaseoleae</taxon>
        <taxon>Vigna</taxon>
    </lineage>
</organism>
<gene>
    <name evidence="2" type="ORF">DEO72_LG6g228</name>
    <name evidence="3" type="ORF">DEO72_LG6g229</name>
    <name evidence="4" type="ORF">DEO72_LG6g230</name>
</gene>
<proteinExistence type="predicted"/>
<protein>
    <submittedName>
        <fullName evidence="2">Uncharacterized protein</fullName>
    </submittedName>
</protein>
<accession>A0A4D6M328</accession>
<dbReference type="EMBL" id="CP039350">
    <property type="protein sequence ID" value="QCD95535.1"/>
    <property type="molecule type" value="Genomic_DNA"/>
</dbReference>
<evidence type="ECO:0000256" key="1">
    <source>
        <dbReference type="SAM" id="MobiDB-lite"/>
    </source>
</evidence>
<feature type="region of interest" description="Disordered" evidence="1">
    <location>
        <begin position="36"/>
        <end position="58"/>
    </location>
</feature>
<reference evidence="2 5" key="1">
    <citation type="submission" date="2019-04" db="EMBL/GenBank/DDBJ databases">
        <title>An improved genome assembly and genetic linkage map for asparagus bean, Vigna unguiculata ssp. sesquipedialis.</title>
        <authorList>
            <person name="Xia Q."/>
            <person name="Zhang R."/>
            <person name="Dong Y."/>
        </authorList>
    </citation>
    <scope>NUCLEOTIDE SEQUENCE [LARGE SCALE GENOMIC DNA]</scope>
    <source>
        <tissue evidence="2">Leaf</tissue>
    </source>
</reference>
<sequence length="58" mass="6200">MPLATTTTPVMHGHSGSGGIVWRLWLCGNNGKTTMEEGRGALVAPPAATSRNTERREH</sequence>
<evidence type="ECO:0000313" key="4">
    <source>
        <dbReference type="EMBL" id="QCD95537.1"/>
    </source>
</evidence>
<dbReference type="AlphaFoldDB" id="A0A4D6M328"/>
<dbReference type="EMBL" id="CP039350">
    <property type="protein sequence ID" value="QCD95536.1"/>
    <property type="molecule type" value="Genomic_DNA"/>
</dbReference>
<keyword evidence="5" id="KW-1185">Reference proteome</keyword>
<evidence type="ECO:0000313" key="2">
    <source>
        <dbReference type="EMBL" id="QCD95535.1"/>
    </source>
</evidence>
<name>A0A4D6M328_VIGUN</name>
<dbReference type="EMBL" id="CP039350">
    <property type="protein sequence ID" value="QCD95537.1"/>
    <property type="molecule type" value="Genomic_DNA"/>
</dbReference>
<evidence type="ECO:0000313" key="5">
    <source>
        <dbReference type="Proteomes" id="UP000501690"/>
    </source>
</evidence>